<gene>
    <name evidence="1" type="ORF">FRX31_035095</name>
</gene>
<reference evidence="1 2" key="1">
    <citation type="submission" date="2020-06" db="EMBL/GenBank/DDBJ databases">
        <title>Transcriptomic and genomic resources for Thalictrum thalictroides and T. hernandezii: Facilitating candidate gene discovery in an emerging model plant lineage.</title>
        <authorList>
            <person name="Arias T."/>
            <person name="Riano-Pachon D.M."/>
            <person name="Di Stilio V.S."/>
        </authorList>
    </citation>
    <scope>NUCLEOTIDE SEQUENCE [LARGE SCALE GENOMIC DNA]</scope>
    <source>
        <strain evidence="2">cv. WT478/WT964</strain>
        <tissue evidence="1">Leaves</tissue>
    </source>
</reference>
<accession>A0A7J6URV7</accession>
<sequence>MLMGVLVKTVLELEVCLEPSCLYSGHTDKNTYNFTSGAELQAILKVVLLIAAWNGGHCFKLF</sequence>
<organism evidence="1 2">
    <name type="scientific">Thalictrum thalictroides</name>
    <name type="common">Rue-anemone</name>
    <name type="synonym">Anemone thalictroides</name>
    <dbReference type="NCBI Taxonomy" id="46969"/>
    <lineage>
        <taxon>Eukaryota</taxon>
        <taxon>Viridiplantae</taxon>
        <taxon>Streptophyta</taxon>
        <taxon>Embryophyta</taxon>
        <taxon>Tracheophyta</taxon>
        <taxon>Spermatophyta</taxon>
        <taxon>Magnoliopsida</taxon>
        <taxon>Ranunculales</taxon>
        <taxon>Ranunculaceae</taxon>
        <taxon>Thalictroideae</taxon>
        <taxon>Thalictrum</taxon>
    </lineage>
</organism>
<comment type="caution">
    <text evidence="1">The sequence shown here is derived from an EMBL/GenBank/DDBJ whole genome shotgun (WGS) entry which is preliminary data.</text>
</comment>
<proteinExistence type="predicted"/>
<evidence type="ECO:0000313" key="1">
    <source>
        <dbReference type="EMBL" id="KAF5175313.1"/>
    </source>
</evidence>
<dbReference type="Proteomes" id="UP000554482">
    <property type="component" value="Unassembled WGS sequence"/>
</dbReference>
<evidence type="ECO:0000313" key="2">
    <source>
        <dbReference type="Proteomes" id="UP000554482"/>
    </source>
</evidence>
<keyword evidence="2" id="KW-1185">Reference proteome</keyword>
<dbReference type="AlphaFoldDB" id="A0A7J6URV7"/>
<dbReference type="EMBL" id="JABWDY010044230">
    <property type="protein sequence ID" value="KAF5175313.1"/>
    <property type="molecule type" value="Genomic_DNA"/>
</dbReference>
<protein>
    <submittedName>
        <fullName evidence="1">Uncharacterized protein</fullName>
    </submittedName>
</protein>
<name>A0A7J6URV7_THATH</name>